<feature type="domain" description="Nicastrin small lobe" evidence="12">
    <location>
        <begin position="49"/>
        <end position="205"/>
    </location>
</feature>
<keyword evidence="14" id="KW-1185">Reference proteome</keyword>
<accession>A0AAD3HQB2</accession>
<evidence type="ECO:0000256" key="4">
    <source>
        <dbReference type="ARBA" id="ARBA00022692"/>
    </source>
</evidence>
<dbReference type="PANTHER" id="PTHR21092">
    <property type="entry name" value="NICASTRIN"/>
    <property type="match status" value="1"/>
</dbReference>
<evidence type="ECO:0000256" key="5">
    <source>
        <dbReference type="ARBA" id="ARBA00022729"/>
    </source>
</evidence>
<evidence type="ECO:0000256" key="2">
    <source>
        <dbReference type="ARBA" id="ARBA00007717"/>
    </source>
</evidence>
<organism evidence="13 14">
    <name type="scientific">Astrephomene gubernaculifera</name>
    <dbReference type="NCBI Taxonomy" id="47775"/>
    <lineage>
        <taxon>Eukaryota</taxon>
        <taxon>Viridiplantae</taxon>
        <taxon>Chlorophyta</taxon>
        <taxon>core chlorophytes</taxon>
        <taxon>Chlorophyceae</taxon>
        <taxon>CS clade</taxon>
        <taxon>Chlamydomonadales</taxon>
        <taxon>Astrephomenaceae</taxon>
        <taxon>Astrephomene</taxon>
    </lineage>
</organism>
<proteinExistence type="inferred from homology"/>
<evidence type="ECO:0000313" key="14">
    <source>
        <dbReference type="Proteomes" id="UP001054857"/>
    </source>
</evidence>
<keyword evidence="8 10" id="KW-0472">Membrane</keyword>
<evidence type="ECO:0000259" key="12">
    <source>
        <dbReference type="Pfam" id="PF18266"/>
    </source>
</evidence>
<protein>
    <recommendedName>
        <fullName evidence="3">Nicastrin</fullName>
    </recommendedName>
</protein>
<dbReference type="InterPro" id="IPR041084">
    <property type="entry name" value="Ncstrn_small"/>
</dbReference>
<dbReference type="PROSITE" id="PS51257">
    <property type="entry name" value="PROKAR_LIPOPROTEIN"/>
    <property type="match status" value="1"/>
</dbReference>
<comment type="similarity">
    <text evidence="2">Belongs to the nicastrin family.</text>
</comment>
<dbReference type="GO" id="GO:0005886">
    <property type="term" value="C:plasma membrane"/>
    <property type="evidence" value="ECO:0007669"/>
    <property type="project" value="TreeGrafter"/>
</dbReference>
<dbReference type="Pfam" id="PF18266">
    <property type="entry name" value="Ncstrn_small"/>
    <property type="match status" value="1"/>
</dbReference>
<dbReference type="GO" id="GO:0007219">
    <property type="term" value="P:Notch signaling pathway"/>
    <property type="evidence" value="ECO:0007669"/>
    <property type="project" value="UniProtKB-KW"/>
</dbReference>
<evidence type="ECO:0000256" key="1">
    <source>
        <dbReference type="ARBA" id="ARBA00004479"/>
    </source>
</evidence>
<dbReference type="AlphaFoldDB" id="A0AAD3HQB2"/>
<dbReference type="GO" id="GO:0016485">
    <property type="term" value="P:protein processing"/>
    <property type="evidence" value="ECO:0007669"/>
    <property type="project" value="InterPro"/>
</dbReference>
<keyword evidence="5 11" id="KW-0732">Signal</keyword>
<feature type="transmembrane region" description="Helical" evidence="10">
    <location>
        <begin position="672"/>
        <end position="693"/>
    </location>
</feature>
<comment type="caution">
    <text evidence="13">The sequence shown here is derived from an EMBL/GenBank/DDBJ whole genome shotgun (WGS) entry which is preliminary data.</text>
</comment>
<dbReference type="InterPro" id="IPR008710">
    <property type="entry name" value="Nicastrin"/>
</dbReference>
<dbReference type="SUPFAM" id="SSF53187">
    <property type="entry name" value="Zn-dependent exopeptidases"/>
    <property type="match status" value="1"/>
</dbReference>
<evidence type="ECO:0000256" key="9">
    <source>
        <dbReference type="ARBA" id="ARBA00023180"/>
    </source>
</evidence>
<dbReference type="Pfam" id="PF05450">
    <property type="entry name" value="Nicastrin"/>
    <property type="match status" value="1"/>
</dbReference>
<comment type="subcellular location">
    <subcellularLocation>
        <location evidence="1">Membrane</location>
        <topology evidence="1">Single-pass type I membrane protein</topology>
    </subcellularLocation>
</comment>
<evidence type="ECO:0000256" key="7">
    <source>
        <dbReference type="ARBA" id="ARBA00022989"/>
    </source>
</evidence>
<keyword evidence="6" id="KW-0914">Notch signaling pathway</keyword>
<evidence type="ECO:0000256" key="11">
    <source>
        <dbReference type="SAM" id="SignalP"/>
    </source>
</evidence>
<feature type="signal peptide" evidence="11">
    <location>
        <begin position="1"/>
        <end position="23"/>
    </location>
</feature>
<keyword evidence="7 10" id="KW-1133">Transmembrane helix</keyword>
<evidence type="ECO:0000256" key="8">
    <source>
        <dbReference type="ARBA" id="ARBA00023136"/>
    </source>
</evidence>
<dbReference type="PANTHER" id="PTHR21092:SF0">
    <property type="entry name" value="NICASTRIN"/>
    <property type="match status" value="1"/>
</dbReference>
<keyword evidence="9" id="KW-0325">Glycoprotein</keyword>
<gene>
    <name evidence="13" type="ORF">Agub_g11998</name>
</gene>
<dbReference type="EMBL" id="BMAR01000033">
    <property type="protein sequence ID" value="GFR49894.1"/>
    <property type="molecule type" value="Genomic_DNA"/>
</dbReference>
<feature type="chain" id="PRO_5042168929" description="Nicastrin" evidence="11">
    <location>
        <begin position="24"/>
        <end position="703"/>
    </location>
</feature>
<evidence type="ECO:0000256" key="3">
    <source>
        <dbReference type="ARBA" id="ARBA00015303"/>
    </source>
</evidence>
<evidence type="ECO:0000256" key="6">
    <source>
        <dbReference type="ARBA" id="ARBA00022976"/>
    </source>
</evidence>
<dbReference type="Proteomes" id="UP001054857">
    <property type="component" value="Unassembled WGS sequence"/>
</dbReference>
<sequence length="703" mass="75436">MFEHLRCAVLLIALLCLLSSCAGSGPTGEWKQLKDLRASMYAEMKYSRACIKLMTRTGPQGCEAADQELITAPLVYSYDLPALPRGGRKVVVLPASDVDPFLTRLETEPALREQVAGVLVDPTSGLPARQSVAPTFPGAAFAPYSAPSYVWNPAGTGFNRHFFGIPMYILTGALANETSWRAAYNAENKLKGGRHVARMQLPMQAEGNSSQCIQENTCLPVGGYGVWTALPPLPDPSYNTTGSARPITLLLAQTDSNSLFHDATRAAGTATSGLVACLVALNLLARAGLAGTYGRQLAFAALPGEAFDFMGSKRLLYEMSLNSSYVQGLRLDLIDQVLEVGQVGSAFDDARNRSSFFVHSQRTAGFGNASALLAAAQTAATLEAPQVSVQSASAANPGIPPSSLMSFLRVKPSIAGAVLSDFDSAFTNPYYQSDFDIGTNVSLEALVDASLLVARTLHLLAASPATPPLQLNRTLALYLVADLVVCLVWDTPGMRCPTAALLMSPDIQVFYDGTTSAAVSAYPGVLPWVDADPKASRSKPNLARFLFNYLGNITAAPLPANRSNSSWEGAPCDTTVNICPASLACIGWRYSTTDTAGMGRCRNTSTNYVPAYSTRLWYGFNKSWWGWWLSDAAADWEAAYDWPPDPMWAESNWPARTPTLTVFQEESTRTQVATLVVGLLLSVATAAVSWAGVKAFERHLKTQ</sequence>
<evidence type="ECO:0000256" key="10">
    <source>
        <dbReference type="SAM" id="Phobius"/>
    </source>
</evidence>
<evidence type="ECO:0000313" key="13">
    <source>
        <dbReference type="EMBL" id="GFR49894.1"/>
    </source>
</evidence>
<name>A0AAD3HQB2_9CHLO</name>
<reference evidence="13 14" key="1">
    <citation type="journal article" date="2021" name="Sci. Rep.">
        <title>Genome sequencing of the multicellular alga Astrephomene provides insights into convergent evolution of germ-soma differentiation.</title>
        <authorList>
            <person name="Yamashita S."/>
            <person name="Yamamoto K."/>
            <person name="Matsuzaki R."/>
            <person name="Suzuki S."/>
            <person name="Yamaguchi H."/>
            <person name="Hirooka S."/>
            <person name="Minakuchi Y."/>
            <person name="Miyagishima S."/>
            <person name="Kawachi M."/>
            <person name="Toyoda A."/>
            <person name="Nozaki H."/>
        </authorList>
    </citation>
    <scope>NUCLEOTIDE SEQUENCE [LARGE SCALE GENOMIC DNA]</scope>
    <source>
        <strain evidence="13 14">NIES-4017</strain>
    </source>
</reference>
<dbReference type="Gene3D" id="3.40.630.10">
    <property type="entry name" value="Zn peptidases"/>
    <property type="match status" value="1"/>
</dbReference>
<keyword evidence="4 10" id="KW-0812">Transmembrane</keyword>